<feature type="domain" description="PAC" evidence="9">
    <location>
        <begin position="82"/>
        <end position="134"/>
    </location>
</feature>
<dbReference type="Pfam" id="PF08448">
    <property type="entry name" value="PAS_4"/>
    <property type="match status" value="1"/>
</dbReference>
<dbReference type="InterPro" id="IPR035965">
    <property type="entry name" value="PAS-like_dom_sf"/>
</dbReference>
<proteinExistence type="predicted"/>
<evidence type="ECO:0000313" key="11">
    <source>
        <dbReference type="Proteomes" id="UP000218615"/>
    </source>
</evidence>
<dbReference type="InterPro" id="IPR013656">
    <property type="entry name" value="PAS_4"/>
</dbReference>
<dbReference type="SMART" id="SM00091">
    <property type="entry name" value="PAS"/>
    <property type="match status" value="2"/>
</dbReference>
<dbReference type="SUPFAM" id="SSF55785">
    <property type="entry name" value="PYP-like sensor domain (PAS domain)"/>
    <property type="match status" value="2"/>
</dbReference>
<dbReference type="NCBIfam" id="TIGR00229">
    <property type="entry name" value="sensory_box"/>
    <property type="match status" value="2"/>
</dbReference>
<dbReference type="FunFam" id="3.30.565.10:FF:000006">
    <property type="entry name" value="Sensor histidine kinase WalK"/>
    <property type="match status" value="1"/>
</dbReference>
<dbReference type="PROSITE" id="PS50112">
    <property type="entry name" value="PAS"/>
    <property type="match status" value="2"/>
</dbReference>
<feature type="domain" description="PAC" evidence="9">
    <location>
        <begin position="208"/>
        <end position="260"/>
    </location>
</feature>
<dbReference type="Pfam" id="PF00512">
    <property type="entry name" value="HisKA"/>
    <property type="match status" value="1"/>
</dbReference>
<feature type="domain" description="PAS" evidence="8">
    <location>
        <begin position="135"/>
        <end position="181"/>
    </location>
</feature>
<evidence type="ECO:0000259" key="9">
    <source>
        <dbReference type="PROSITE" id="PS50113"/>
    </source>
</evidence>
<dbReference type="PANTHER" id="PTHR43304">
    <property type="entry name" value="PHYTOCHROME-LIKE PROTEIN CPH1"/>
    <property type="match status" value="1"/>
</dbReference>
<dbReference type="PRINTS" id="PR00344">
    <property type="entry name" value="BCTRLSENSOR"/>
</dbReference>
<dbReference type="SMART" id="SM00388">
    <property type="entry name" value="HisKA"/>
    <property type="match status" value="1"/>
</dbReference>
<comment type="catalytic activity">
    <reaction evidence="1">
        <text>ATP + protein L-histidine = ADP + protein N-phospho-L-histidine.</text>
        <dbReference type="EC" id="2.7.13.3"/>
    </reaction>
</comment>
<dbReference type="OrthoDB" id="141807at2157"/>
<dbReference type="InterPro" id="IPR000014">
    <property type="entry name" value="PAS"/>
</dbReference>
<dbReference type="InterPro" id="IPR036097">
    <property type="entry name" value="HisK_dim/P_sf"/>
</dbReference>
<dbReference type="CDD" id="cd00082">
    <property type="entry name" value="HisKA"/>
    <property type="match status" value="1"/>
</dbReference>
<feature type="coiled-coil region" evidence="6">
    <location>
        <begin position="244"/>
        <end position="271"/>
    </location>
</feature>
<dbReference type="CDD" id="cd00130">
    <property type="entry name" value="PAS"/>
    <property type="match status" value="2"/>
</dbReference>
<dbReference type="InterPro" id="IPR052162">
    <property type="entry name" value="Sensor_kinase/Photoreceptor"/>
</dbReference>
<dbReference type="InterPro" id="IPR000700">
    <property type="entry name" value="PAS-assoc_C"/>
</dbReference>
<dbReference type="Gene3D" id="3.30.450.20">
    <property type="entry name" value="PAS domain"/>
    <property type="match status" value="2"/>
</dbReference>
<dbReference type="EMBL" id="FZMP01000009">
    <property type="protein sequence ID" value="SNQ59086.1"/>
    <property type="molecule type" value="Genomic_DNA"/>
</dbReference>
<dbReference type="PROSITE" id="PS50109">
    <property type="entry name" value="HIS_KIN"/>
    <property type="match status" value="1"/>
</dbReference>
<dbReference type="InterPro" id="IPR005467">
    <property type="entry name" value="His_kinase_dom"/>
</dbReference>
<protein>
    <recommendedName>
        <fullName evidence="2">histidine kinase</fullName>
        <ecNumber evidence="2">2.7.13.3</ecNumber>
    </recommendedName>
</protein>
<evidence type="ECO:0000313" key="10">
    <source>
        <dbReference type="EMBL" id="SNQ59086.1"/>
    </source>
</evidence>
<dbReference type="InterPro" id="IPR003594">
    <property type="entry name" value="HATPase_dom"/>
</dbReference>
<dbReference type="AlphaFoldDB" id="A0A284VII0"/>
<dbReference type="InterPro" id="IPR001610">
    <property type="entry name" value="PAC"/>
</dbReference>
<keyword evidence="4" id="KW-0808">Transferase</keyword>
<dbReference type="PROSITE" id="PS50113">
    <property type="entry name" value="PAC"/>
    <property type="match status" value="2"/>
</dbReference>
<evidence type="ECO:0000256" key="5">
    <source>
        <dbReference type="ARBA" id="ARBA00022777"/>
    </source>
</evidence>
<keyword evidence="3" id="KW-0597">Phosphoprotein</keyword>
<feature type="domain" description="PAS" evidence="8">
    <location>
        <begin position="11"/>
        <end position="56"/>
    </location>
</feature>
<evidence type="ECO:0000259" key="8">
    <source>
        <dbReference type="PROSITE" id="PS50112"/>
    </source>
</evidence>
<dbReference type="EC" id="2.7.13.3" evidence="2"/>
<keyword evidence="5 10" id="KW-0418">Kinase</keyword>
<keyword evidence="11" id="KW-1185">Reference proteome</keyword>
<name>A0A284VII0_9EURY</name>
<dbReference type="Pfam" id="PF13426">
    <property type="entry name" value="PAS_9"/>
    <property type="match status" value="1"/>
</dbReference>
<dbReference type="SMART" id="SM00086">
    <property type="entry name" value="PAC"/>
    <property type="match status" value="2"/>
</dbReference>
<dbReference type="GO" id="GO:0000155">
    <property type="term" value="F:phosphorelay sensor kinase activity"/>
    <property type="evidence" value="ECO:0007669"/>
    <property type="project" value="InterPro"/>
</dbReference>
<evidence type="ECO:0000256" key="2">
    <source>
        <dbReference type="ARBA" id="ARBA00012438"/>
    </source>
</evidence>
<dbReference type="SMART" id="SM00387">
    <property type="entry name" value="HATPase_c"/>
    <property type="match status" value="1"/>
</dbReference>
<evidence type="ECO:0000259" key="7">
    <source>
        <dbReference type="PROSITE" id="PS50109"/>
    </source>
</evidence>
<evidence type="ECO:0000256" key="3">
    <source>
        <dbReference type="ARBA" id="ARBA00022553"/>
    </source>
</evidence>
<dbReference type="SUPFAM" id="SSF55874">
    <property type="entry name" value="ATPase domain of HSP90 chaperone/DNA topoisomerase II/histidine kinase"/>
    <property type="match status" value="1"/>
</dbReference>
<keyword evidence="6" id="KW-0175">Coiled coil</keyword>
<dbReference type="InterPro" id="IPR036890">
    <property type="entry name" value="HATPase_C_sf"/>
</dbReference>
<dbReference type="InterPro" id="IPR003661">
    <property type="entry name" value="HisK_dim/P_dom"/>
</dbReference>
<evidence type="ECO:0000256" key="4">
    <source>
        <dbReference type="ARBA" id="ARBA00022679"/>
    </source>
</evidence>
<dbReference type="Pfam" id="PF02518">
    <property type="entry name" value="HATPase_c"/>
    <property type="match status" value="1"/>
</dbReference>
<reference evidence="11" key="1">
    <citation type="submission" date="2017-06" db="EMBL/GenBank/DDBJ databases">
        <authorList>
            <person name="Cremers G."/>
        </authorList>
    </citation>
    <scope>NUCLEOTIDE SEQUENCE [LARGE SCALE GENOMIC DNA]</scope>
</reference>
<organism evidence="10 11">
    <name type="scientific">Candidatus Methanoperedens nitratireducens</name>
    <dbReference type="NCBI Taxonomy" id="1392998"/>
    <lineage>
        <taxon>Archaea</taxon>
        <taxon>Methanobacteriati</taxon>
        <taxon>Methanobacteriota</taxon>
        <taxon>Stenosarchaea group</taxon>
        <taxon>Methanomicrobia</taxon>
        <taxon>Methanosarcinales</taxon>
        <taxon>ANME-2 cluster</taxon>
        <taxon>Candidatus Methanoperedentaceae</taxon>
        <taxon>Candidatus Methanoperedens</taxon>
    </lineage>
</organism>
<dbReference type="PANTHER" id="PTHR43304:SF1">
    <property type="entry name" value="PAC DOMAIN-CONTAINING PROTEIN"/>
    <property type="match status" value="1"/>
</dbReference>
<evidence type="ECO:0000256" key="1">
    <source>
        <dbReference type="ARBA" id="ARBA00000085"/>
    </source>
</evidence>
<sequence length="494" mass="56167">MFTERNRTEQRLKLLSEAVEEAADGIQIIGLDGRIIFSNRAVETIYGFSPEELKGKHVDEMNADPTFASSVILPSLKETGRWVGELMVKHKSGRIFPILLTTSMVKDSKGEPIAMVGIIHDITERKRIEEELRRSIRQLNAILTNIPDIAWLKDKESRFIAVNKPFADTAGVRPKDLVGRTDFDIWPKELAENYRADDWEVMATGRRKQVVEPLVDKEGKKTWIETIKTPIYDDRGNIIGTTGIARDVTERKRIEEEREKWTAELARSNAELEQFAYIASHDLQEPLRMVSGFTQLLARRYKGKLDKNADEFIAYIIDGTTRMQRMIEDLLAYSRVGTRGKPFEPADMEVVLNQAITNLKIAIEENKAVLTHDPLPAVMADISQMVQLFQNLISNAIKFRGEQPPRIHISAQREGDDWVISVKDNGIGISSGFMGHLFQIFQREHTTSKYPGTGIGLAICKRIVERHGGRIWAKSVHGRGSIFYFTIPARKENR</sequence>
<dbReference type="Gene3D" id="3.30.565.10">
    <property type="entry name" value="Histidine kinase-like ATPase, C-terminal domain"/>
    <property type="match status" value="1"/>
</dbReference>
<dbReference type="RefSeq" id="WP_096203499.1">
    <property type="nucleotide sequence ID" value="NZ_FZMP01000009.1"/>
</dbReference>
<feature type="domain" description="Histidine kinase" evidence="7">
    <location>
        <begin position="278"/>
        <end position="491"/>
    </location>
</feature>
<gene>
    <name evidence="10" type="ORF">MNV_1060024</name>
</gene>
<dbReference type="STRING" id="1392998.ANME2D_02182"/>
<accession>A0A284VII0</accession>
<dbReference type="InterPro" id="IPR004358">
    <property type="entry name" value="Sig_transdc_His_kin-like_C"/>
</dbReference>
<dbReference type="SUPFAM" id="SSF47384">
    <property type="entry name" value="Homodimeric domain of signal transducing histidine kinase"/>
    <property type="match status" value="1"/>
</dbReference>
<dbReference type="Gene3D" id="1.10.287.130">
    <property type="match status" value="1"/>
</dbReference>
<dbReference type="Proteomes" id="UP000218615">
    <property type="component" value="Unassembled WGS sequence"/>
</dbReference>
<evidence type="ECO:0000256" key="6">
    <source>
        <dbReference type="SAM" id="Coils"/>
    </source>
</evidence>